<keyword evidence="7" id="KW-0472">Membrane</keyword>
<evidence type="ECO:0000256" key="7">
    <source>
        <dbReference type="SAM" id="Phobius"/>
    </source>
</evidence>
<protein>
    <submittedName>
        <fullName evidence="9">M56 family metallopeptidase</fullName>
    </submittedName>
</protein>
<dbReference type="CDD" id="cd07326">
    <property type="entry name" value="M56_BlaR1_MecR1_like"/>
    <property type="match status" value="1"/>
</dbReference>
<evidence type="ECO:0000259" key="8">
    <source>
        <dbReference type="Pfam" id="PF01435"/>
    </source>
</evidence>
<name>A0ABR7L0N1_9PSEU</name>
<keyword evidence="1 6" id="KW-0645">Protease</keyword>
<dbReference type="Gene3D" id="3.30.2010.10">
    <property type="entry name" value="Metalloproteases ('zincins'), catalytic domain"/>
    <property type="match status" value="1"/>
</dbReference>
<accession>A0ABR7L0N1</accession>
<dbReference type="RefSeq" id="WP_187218009.1">
    <property type="nucleotide sequence ID" value="NZ_JABVED010000001.1"/>
</dbReference>
<keyword evidence="7" id="KW-1133">Transmembrane helix</keyword>
<feature type="transmembrane region" description="Helical" evidence="7">
    <location>
        <begin position="286"/>
        <end position="317"/>
    </location>
</feature>
<dbReference type="PANTHER" id="PTHR34978">
    <property type="entry name" value="POSSIBLE SENSOR-TRANSDUCER PROTEIN BLAR"/>
    <property type="match status" value="1"/>
</dbReference>
<evidence type="ECO:0000256" key="5">
    <source>
        <dbReference type="ARBA" id="ARBA00023049"/>
    </source>
</evidence>
<feature type="transmembrane region" description="Helical" evidence="7">
    <location>
        <begin position="86"/>
        <end position="114"/>
    </location>
</feature>
<keyword evidence="2" id="KW-0479">Metal-binding</keyword>
<evidence type="ECO:0000313" key="9">
    <source>
        <dbReference type="EMBL" id="MBC6445956.1"/>
    </source>
</evidence>
<keyword evidence="10" id="KW-1185">Reference proteome</keyword>
<dbReference type="EMBL" id="JABVED010000001">
    <property type="protein sequence ID" value="MBC6445956.1"/>
    <property type="molecule type" value="Genomic_DNA"/>
</dbReference>
<organism evidence="9 10">
    <name type="scientific">Actinokineospora xionganensis</name>
    <dbReference type="NCBI Taxonomy" id="2684470"/>
    <lineage>
        <taxon>Bacteria</taxon>
        <taxon>Bacillati</taxon>
        <taxon>Actinomycetota</taxon>
        <taxon>Actinomycetes</taxon>
        <taxon>Pseudonocardiales</taxon>
        <taxon>Pseudonocardiaceae</taxon>
        <taxon>Actinokineospora</taxon>
    </lineage>
</organism>
<keyword evidence="3 6" id="KW-0378">Hydrolase</keyword>
<evidence type="ECO:0000256" key="3">
    <source>
        <dbReference type="ARBA" id="ARBA00022801"/>
    </source>
</evidence>
<proteinExistence type="inferred from homology"/>
<keyword evidence="4 6" id="KW-0862">Zinc</keyword>
<sequence length="318" mass="33695">MTPAVALLAGAIVITLWGHRVLARMLNSRVEPQVALVSWLVLVGCCLLSIGIAVGLVLLPGHGPAHGIMQVIHHCWSHVRPDAMPWYVTVPGVLVSVVVVLAGARVAVAIIGHLRAGRALHRRHVETLRIVARSEPGEYPTMWLDHDEPLAYSVSGRPSMVVATSGLHDRLSRSSVAAVIAHERAHIRGNHHLLVGIAEALAKSLPMLPFARNSPKFVRAMVELSADRSAARRHGAPSVRAALLAMAGVSTPPHVLGMAQDSVTMRLDRLENSDVRKSAGRRRLGASLAGVAVVAASLTISSSVLAAATTVVCPLLSH</sequence>
<evidence type="ECO:0000256" key="6">
    <source>
        <dbReference type="RuleBase" id="RU003983"/>
    </source>
</evidence>
<dbReference type="InterPro" id="IPR001915">
    <property type="entry name" value="Peptidase_M48"/>
</dbReference>
<dbReference type="InterPro" id="IPR052173">
    <property type="entry name" value="Beta-lactam_resp_regulator"/>
</dbReference>
<gene>
    <name evidence="9" type="ORF">GPZ80_02065</name>
</gene>
<feature type="transmembrane region" description="Helical" evidence="7">
    <location>
        <begin position="6"/>
        <end position="23"/>
    </location>
</feature>
<feature type="domain" description="Peptidase M48" evidence="8">
    <location>
        <begin position="131"/>
        <end position="197"/>
    </location>
</feature>
<evidence type="ECO:0000256" key="2">
    <source>
        <dbReference type="ARBA" id="ARBA00022723"/>
    </source>
</evidence>
<comment type="similarity">
    <text evidence="6">Belongs to the peptidase M48 family.</text>
</comment>
<comment type="cofactor">
    <cofactor evidence="6">
        <name>Zn(2+)</name>
        <dbReference type="ChEBI" id="CHEBI:29105"/>
    </cofactor>
    <text evidence="6">Binds 1 zinc ion per subunit.</text>
</comment>
<reference evidence="9 10" key="1">
    <citation type="submission" date="2020-06" db="EMBL/GenBank/DDBJ databases">
        <title>Actinokineospora xiongansis sp. nov., isolated from soil of Baiyangdian.</title>
        <authorList>
            <person name="Zhang X."/>
        </authorList>
    </citation>
    <scope>NUCLEOTIDE SEQUENCE [LARGE SCALE GENOMIC DNA]</scope>
    <source>
        <strain evidence="9 10">HBU206404</strain>
    </source>
</reference>
<feature type="transmembrane region" description="Helical" evidence="7">
    <location>
        <begin position="35"/>
        <end position="59"/>
    </location>
</feature>
<comment type="caution">
    <text evidence="9">The sequence shown here is derived from an EMBL/GenBank/DDBJ whole genome shotgun (WGS) entry which is preliminary data.</text>
</comment>
<dbReference type="PANTHER" id="PTHR34978:SF3">
    <property type="entry name" value="SLR0241 PROTEIN"/>
    <property type="match status" value="1"/>
</dbReference>
<keyword evidence="5 6" id="KW-0482">Metalloprotease</keyword>
<dbReference type="Pfam" id="PF01435">
    <property type="entry name" value="Peptidase_M48"/>
    <property type="match status" value="1"/>
</dbReference>
<evidence type="ECO:0000256" key="4">
    <source>
        <dbReference type="ARBA" id="ARBA00022833"/>
    </source>
</evidence>
<keyword evidence="7" id="KW-0812">Transmembrane</keyword>
<evidence type="ECO:0000313" key="10">
    <source>
        <dbReference type="Proteomes" id="UP000734823"/>
    </source>
</evidence>
<evidence type="ECO:0000256" key="1">
    <source>
        <dbReference type="ARBA" id="ARBA00022670"/>
    </source>
</evidence>
<dbReference type="Proteomes" id="UP000734823">
    <property type="component" value="Unassembled WGS sequence"/>
</dbReference>